<dbReference type="STRING" id="648782.SAMN04488554_0189"/>
<feature type="transmembrane region" description="Helical" evidence="8">
    <location>
        <begin position="113"/>
        <end position="130"/>
    </location>
</feature>
<dbReference type="NCBIfam" id="NF004751">
    <property type="entry name" value="PRK06080.1-3"/>
    <property type="match status" value="1"/>
</dbReference>
<evidence type="ECO:0000313" key="11">
    <source>
        <dbReference type="Proteomes" id="UP000199220"/>
    </source>
</evidence>
<dbReference type="InterPro" id="IPR004657">
    <property type="entry name" value="MenA"/>
</dbReference>
<dbReference type="HAMAP" id="MF_01937">
    <property type="entry name" value="MenA_1"/>
    <property type="match status" value="1"/>
</dbReference>
<comment type="catalytic activity">
    <reaction evidence="8">
        <text>an all-trans-polyprenyl diphosphate + 1,4-dihydroxy-2-naphthoate + H(+) = a 2-demethylmenaquinol + CO2 + diphosphate</text>
        <dbReference type="Rhea" id="RHEA:26478"/>
        <dbReference type="Rhea" id="RHEA-COMP:9563"/>
        <dbReference type="Rhea" id="RHEA-COMP:9564"/>
        <dbReference type="ChEBI" id="CHEBI:11173"/>
        <dbReference type="ChEBI" id="CHEBI:15378"/>
        <dbReference type="ChEBI" id="CHEBI:16526"/>
        <dbReference type="ChEBI" id="CHEBI:33019"/>
        <dbReference type="ChEBI" id="CHEBI:55437"/>
        <dbReference type="ChEBI" id="CHEBI:58914"/>
        <dbReference type="EC" id="2.5.1.74"/>
    </reaction>
</comment>
<evidence type="ECO:0000256" key="8">
    <source>
        <dbReference type="HAMAP-Rule" id="MF_01937"/>
    </source>
</evidence>
<evidence type="ECO:0000256" key="4">
    <source>
        <dbReference type="ARBA" id="ARBA00022679"/>
    </source>
</evidence>
<dbReference type="Gene3D" id="1.10.357.140">
    <property type="entry name" value="UbiA prenyltransferase"/>
    <property type="match status" value="1"/>
</dbReference>
<dbReference type="GO" id="GO:0009234">
    <property type="term" value="P:menaquinone biosynthetic process"/>
    <property type="evidence" value="ECO:0007669"/>
    <property type="project" value="UniProtKB-UniRule"/>
</dbReference>
<dbReference type="UniPathway" id="UPA00079">
    <property type="reaction ID" value="UER00168"/>
</dbReference>
<proteinExistence type="inferred from homology"/>
<keyword evidence="4 8" id="KW-0808">Transferase</keyword>
<protein>
    <recommendedName>
        <fullName evidence="8 9">1,4-dihydroxy-2-naphthoate octaprenyltransferase</fullName>
        <shortName evidence="8">DHNA-octaprenyltransferase</shortName>
        <ecNumber evidence="8 9">2.5.1.74</ecNumber>
    </recommendedName>
</protein>
<comment type="similarity">
    <text evidence="8">Belongs to the MenA family. Type 1 subfamily.</text>
</comment>
<comment type="function">
    <text evidence="8">Conversion of 1,4-dihydroxy-2-naphthoate (DHNA) to demethylmenaquinone (DMK).</text>
</comment>
<name>A0A1H5BTN5_9MICO</name>
<keyword evidence="2 8" id="KW-0474">Menaquinone biosynthesis</keyword>
<evidence type="ECO:0000256" key="2">
    <source>
        <dbReference type="ARBA" id="ARBA00022428"/>
    </source>
</evidence>
<keyword evidence="3 8" id="KW-1003">Cell membrane</keyword>
<feature type="transmembrane region" description="Helical" evidence="8">
    <location>
        <begin position="88"/>
        <end position="107"/>
    </location>
</feature>
<evidence type="ECO:0000256" key="5">
    <source>
        <dbReference type="ARBA" id="ARBA00022692"/>
    </source>
</evidence>
<dbReference type="GO" id="GO:0046428">
    <property type="term" value="F:1,4-dihydroxy-2-naphthoate polyprenyltransferase activity"/>
    <property type="evidence" value="ECO:0007669"/>
    <property type="project" value="UniProtKB-UniRule"/>
</dbReference>
<reference evidence="11" key="1">
    <citation type="submission" date="2016-10" db="EMBL/GenBank/DDBJ databases">
        <authorList>
            <person name="Varghese N."/>
            <person name="Submissions S."/>
        </authorList>
    </citation>
    <scope>NUCLEOTIDE SEQUENCE [LARGE SCALE GENOMIC DNA]</scope>
    <source>
        <strain evidence="11">DSM 21368</strain>
    </source>
</reference>
<evidence type="ECO:0000256" key="3">
    <source>
        <dbReference type="ARBA" id="ARBA00022475"/>
    </source>
</evidence>
<sequence>MPTLRDWATGARPRTLPAALAPVLAGTGAAAFAGAASPVRALLAAGVALALQVAVNFANDYSDGIRGTDDARVGPVRLTASGAVAPRAVKRAAFAAFAVAGVLGVLLCALAGTWWLIAVGAACVLAGWFYTGGRNPYGYRGLGEVAVFVFFGLVATLGTTYTQARTITGPAVLAACAIGAVACALLMVNNIRDIPTDEVAGKRTLAVRLGERRARLAYVVLLLAAVACALAIAFWAPWALLLIGLVLPVLRLSAQVLGGASGRELIQVLARTGLLELALGLGLGVVLLV</sequence>
<dbReference type="Pfam" id="PF01040">
    <property type="entry name" value="UbiA"/>
    <property type="match status" value="1"/>
</dbReference>
<evidence type="ECO:0000256" key="9">
    <source>
        <dbReference type="NCBIfam" id="TIGR00751"/>
    </source>
</evidence>
<keyword evidence="11" id="KW-1185">Reference proteome</keyword>
<dbReference type="GO" id="GO:0042371">
    <property type="term" value="P:vitamin K biosynthetic process"/>
    <property type="evidence" value="ECO:0007669"/>
    <property type="project" value="TreeGrafter"/>
</dbReference>
<evidence type="ECO:0000256" key="6">
    <source>
        <dbReference type="ARBA" id="ARBA00022989"/>
    </source>
</evidence>
<dbReference type="InterPro" id="IPR000537">
    <property type="entry name" value="UbiA_prenyltransferase"/>
</dbReference>
<evidence type="ECO:0000256" key="7">
    <source>
        <dbReference type="ARBA" id="ARBA00023136"/>
    </source>
</evidence>
<feature type="transmembrane region" description="Helical" evidence="8">
    <location>
        <begin position="216"/>
        <end position="235"/>
    </location>
</feature>
<dbReference type="OrthoDB" id="9767568at2"/>
<feature type="transmembrane region" description="Helical" evidence="8">
    <location>
        <begin position="142"/>
        <end position="161"/>
    </location>
</feature>
<dbReference type="EMBL" id="FNTX01000001">
    <property type="protein sequence ID" value="SED57765.1"/>
    <property type="molecule type" value="Genomic_DNA"/>
</dbReference>
<feature type="transmembrane region" description="Helical" evidence="8">
    <location>
        <begin position="268"/>
        <end position="288"/>
    </location>
</feature>
<feature type="transmembrane region" description="Helical" evidence="8">
    <location>
        <begin position="167"/>
        <end position="188"/>
    </location>
</feature>
<evidence type="ECO:0000256" key="1">
    <source>
        <dbReference type="ARBA" id="ARBA00004141"/>
    </source>
</evidence>
<dbReference type="EC" id="2.5.1.74" evidence="8 9"/>
<organism evidence="10 11">
    <name type="scientific">Ruania alba</name>
    <dbReference type="NCBI Taxonomy" id="648782"/>
    <lineage>
        <taxon>Bacteria</taxon>
        <taxon>Bacillati</taxon>
        <taxon>Actinomycetota</taxon>
        <taxon>Actinomycetes</taxon>
        <taxon>Micrococcales</taxon>
        <taxon>Ruaniaceae</taxon>
        <taxon>Ruania</taxon>
    </lineage>
</organism>
<dbReference type="NCBIfam" id="TIGR00751">
    <property type="entry name" value="menA"/>
    <property type="match status" value="1"/>
</dbReference>
<dbReference type="CDD" id="cd13962">
    <property type="entry name" value="PT_UbiA_UBIAD1"/>
    <property type="match status" value="1"/>
</dbReference>
<keyword evidence="7 8" id="KW-0472">Membrane</keyword>
<keyword evidence="5 8" id="KW-0812">Transmembrane</keyword>
<dbReference type="PANTHER" id="PTHR13929">
    <property type="entry name" value="1,4-DIHYDROXY-2-NAPHTHOATE OCTAPRENYLTRANSFERASE"/>
    <property type="match status" value="1"/>
</dbReference>
<accession>A0A1H5BTN5</accession>
<keyword evidence="6 8" id="KW-1133">Transmembrane helix</keyword>
<gene>
    <name evidence="8" type="primary">menA</name>
    <name evidence="10" type="ORF">SAMN04488554_0189</name>
</gene>
<dbReference type="InterPro" id="IPR044878">
    <property type="entry name" value="UbiA_sf"/>
</dbReference>
<dbReference type="GO" id="GO:0005886">
    <property type="term" value="C:plasma membrane"/>
    <property type="evidence" value="ECO:0007669"/>
    <property type="project" value="UniProtKB-SubCell"/>
</dbReference>
<dbReference type="RefSeq" id="WP_089771285.1">
    <property type="nucleotide sequence ID" value="NZ_FNTX01000001.1"/>
</dbReference>
<evidence type="ECO:0000313" key="10">
    <source>
        <dbReference type="EMBL" id="SED57765.1"/>
    </source>
</evidence>
<dbReference type="InterPro" id="IPR026046">
    <property type="entry name" value="UBIAD1"/>
</dbReference>
<comment type="subcellular location">
    <subcellularLocation>
        <location evidence="8">Cell membrane</location>
        <topology evidence="8">Multi-pass membrane protein</topology>
    </subcellularLocation>
    <subcellularLocation>
        <location evidence="1">Membrane</location>
        <topology evidence="1">Multi-pass membrane protein</topology>
    </subcellularLocation>
</comment>
<dbReference type="PIRSF" id="PIRSF005355">
    <property type="entry name" value="UBIAD1"/>
    <property type="match status" value="1"/>
</dbReference>
<dbReference type="PANTHER" id="PTHR13929:SF0">
    <property type="entry name" value="UBIA PRENYLTRANSFERASE DOMAIN-CONTAINING PROTEIN 1"/>
    <property type="match status" value="1"/>
</dbReference>
<dbReference type="Proteomes" id="UP000199220">
    <property type="component" value="Unassembled WGS sequence"/>
</dbReference>
<comment type="pathway">
    <text evidence="8">Quinol/quinone metabolism; menaquinone biosynthesis; menaquinol from 1,4-dihydroxy-2-naphthoate: step 1/2.</text>
</comment>
<dbReference type="AlphaFoldDB" id="A0A1H5BTN5"/>